<dbReference type="PANTHER" id="PTHR19143">
    <property type="entry name" value="FIBRINOGEN/TENASCIN/ANGIOPOEITIN"/>
    <property type="match status" value="1"/>
</dbReference>
<proteinExistence type="predicted"/>
<protein>
    <recommendedName>
        <fullName evidence="1">Fibrinogen C-terminal domain-containing protein</fullName>
    </recommendedName>
</protein>
<comment type="caution">
    <text evidence="2">The sequence shown here is derived from an EMBL/GenBank/DDBJ whole genome shotgun (WGS) entry which is preliminary data.</text>
</comment>
<dbReference type="AlphaFoldDB" id="A0A8B6D738"/>
<sequence>MLFPQIYTSAIFLSEIRQYRKSSEEDGRVDTIWNELQDMAKYKDVVKMNKQLKKDIEWILEETQGEKEISRIIRLLKNDFKETCTKTAKDCTELQKYNEKSGVYRISPGNSKNLDVYCDMTTDGGGWSIIQRHQDRTVDFQRTWSEYENGFGNVEGDYWLGNKYIHHLTSSGKYELRIVLTNNKNEKRYAAYKQFSIGDAASKYKLSVGSYSGNAGDSMKYHNGQPFSATDQDNDKSSAHCASSLGPWWHNSCCWSALNKKMSSILYWRTLPNKAANKSIMMIRRI</sequence>
<reference evidence="2" key="1">
    <citation type="submission" date="2018-11" db="EMBL/GenBank/DDBJ databases">
        <authorList>
            <person name="Alioto T."/>
            <person name="Alioto T."/>
        </authorList>
    </citation>
    <scope>NUCLEOTIDE SEQUENCE</scope>
</reference>
<evidence type="ECO:0000259" key="1">
    <source>
        <dbReference type="PROSITE" id="PS51406"/>
    </source>
</evidence>
<dbReference type="InterPro" id="IPR014716">
    <property type="entry name" value="Fibrinogen_a/b/g_C_1"/>
</dbReference>
<dbReference type="Proteomes" id="UP000596742">
    <property type="component" value="Unassembled WGS sequence"/>
</dbReference>
<dbReference type="SUPFAM" id="SSF56496">
    <property type="entry name" value="Fibrinogen C-terminal domain-like"/>
    <property type="match status" value="1"/>
</dbReference>
<dbReference type="OrthoDB" id="7735550at2759"/>
<dbReference type="NCBIfam" id="NF040941">
    <property type="entry name" value="GGGWT_bact"/>
    <property type="match status" value="1"/>
</dbReference>
<name>A0A8B6D738_MYTGA</name>
<dbReference type="Gene3D" id="3.90.215.10">
    <property type="entry name" value="Gamma Fibrinogen, chain A, domain 1"/>
    <property type="match status" value="1"/>
</dbReference>
<dbReference type="Pfam" id="PF00147">
    <property type="entry name" value="Fibrinogen_C"/>
    <property type="match status" value="1"/>
</dbReference>
<feature type="domain" description="Fibrinogen C-terminal" evidence="1">
    <location>
        <begin position="82"/>
        <end position="286"/>
    </location>
</feature>
<evidence type="ECO:0000313" key="3">
    <source>
        <dbReference type="Proteomes" id="UP000596742"/>
    </source>
</evidence>
<evidence type="ECO:0000313" key="2">
    <source>
        <dbReference type="EMBL" id="VDI14343.1"/>
    </source>
</evidence>
<keyword evidence="3" id="KW-1185">Reference proteome</keyword>
<organism evidence="2 3">
    <name type="scientific">Mytilus galloprovincialis</name>
    <name type="common">Mediterranean mussel</name>
    <dbReference type="NCBI Taxonomy" id="29158"/>
    <lineage>
        <taxon>Eukaryota</taxon>
        <taxon>Metazoa</taxon>
        <taxon>Spiralia</taxon>
        <taxon>Lophotrochozoa</taxon>
        <taxon>Mollusca</taxon>
        <taxon>Bivalvia</taxon>
        <taxon>Autobranchia</taxon>
        <taxon>Pteriomorphia</taxon>
        <taxon>Mytilida</taxon>
        <taxon>Mytiloidea</taxon>
        <taxon>Mytilidae</taxon>
        <taxon>Mytilinae</taxon>
        <taxon>Mytilus</taxon>
    </lineage>
</organism>
<gene>
    <name evidence="2" type="ORF">MGAL_10B076282</name>
</gene>
<dbReference type="EMBL" id="UYJE01002865">
    <property type="protein sequence ID" value="VDI14343.1"/>
    <property type="molecule type" value="Genomic_DNA"/>
</dbReference>
<dbReference type="InterPro" id="IPR036056">
    <property type="entry name" value="Fibrinogen-like_C"/>
</dbReference>
<dbReference type="CDD" id="cd00087">
    <property type="entry name" value="FReD"/>
    <property type="match status" value="1"/>
</dbReference>
<dbReference type="GO" id="GO:0005615">
    <property type="term" value="C:extracellular space"/>
    <property type="evidence" value="ECO:0007669"/>
    <property type="project" value="TreeGrafter"/>
</dbReference>
<dbReference type="InterPro" id="IPR002181">
    <property type="entry name" value="Fibrinogen_a/b/g_C_dom"/>
</dbReference>
<dbReference type="PROSITE" id="PS51406">
    <property type="entry name" value="FIBRINOGEN_C_2"/>
    <property type="match status" value="1"/>
</dbReference>
<dbReference type="PANTHER" id="PTHR19143:SF394">
    <property type="entry name" value="ANGIOPOIETIN-RELATED PROTEIN 3-LIKE"/>
    <property type="match status" value="1"/>
</dbReference>
<accession>A0A8B6D738</accession>
<dbReference type="SMART" id="SM00186">
    <property type="entry name" value="FBG"/>
    <property type="match status" value="1"/>
</dbReference>
<dbReference type="InterPro" id="IPR050373">
    <property type="entry name" value="Fibrinogen_C-term_domain"/>
</dbReference>